<dbReference type="GO" id="GO:0005829">
    <property type="term" value="C:cytosol"/>
    <property type="evidence" value="ECO:0007669"/>
    <property type="project" value="TreeGrafter"/>
</dbReference>
<proteinExistence type="inferred from homology"/>
<dbReference type="InterPro" id="IPR036338">
    <property type="entry name" value="Aha1"/>
</dbReference>
<dbReference type="AlphaFoldDB" id="A0A7S4D0G8"/>
<reference evidence="3" key="1">
    <citation type="submission" date="2021-01" db="EMBL/GenBank/DDBJ databases">
        <authorList>
            <person name="Corre E."/>
            <person name="Pelletier E."/>
            <person name="Niang G."/>
            <person name="Scheremetjew M."/>
            <person name="Finn R."/>
            <person name="Kale V."/>
            <person name="Holt S."/>
            <person name="Cochrane G."/>
            <person name="Meng A."/>
            <person name="Brown T."/>
            <person name="Cohen L."/>
        </authorList>
    </citation>
    <scope>NUCLEOTIDE SEQUENCE</scope>
    <source>
        <strain evidence="3">CCMP1594</strain>
    </source>
</reference>
<dbReference type="GO" id="GO:0051087">
    <property type="term" value="F:protein-folding chaperone binding"/>
    <property type="evidence" value="ECO:0007669"/>
    <property type="project" value="InterPro"/>
</dbReference>
<dbReference type="SMART" id="SM01000">
    <property type="entry name" value="Aha1_N"/>
    <property type="match status" value="1"/>
</dbReference>
<sequence>MAKVGEEDPRWIVSDRSDGRNVNAWHWTEKDVTEWVKSRLVELVENQSIVDTPMLKCKTADIANSDGEGTVFNRKGKVSFLLELNFAVKWEGETFDDDGNSTGSCKGKLTVPDLEHDTDTAKLQVDVSCDSGSDNEKFLRLMQTEGRAWLRSRAETLLKELKAGHGVQEKKAGVTENVSVKKTPEKKKDAGENTDFATKIEWRVPPKEIWNALTEEGRVSAYTRSKAIIQLTDGGTFSFLNGSISGTFTEIELHKKLGMKWRLQDWADGQFSEVTIAFEEVESGTTQMILKQTGVPVSEVERTQQGWSSNFWEPIKMLFGYGYTTK</sequence>
<protein>
    <recommendedName>
        <fullName evidence="2">Activator of Hsp90 ATPase AHSA1-like N-terminal domain-containing protein</fullName>
    </recommendedName>
</protein>
<dbReference type="PANTHER" id="PTHR13009">
    <property type="entry name" value="HEAT SHOCK PROTEIN 90 HSP90 CO-CHAPERONE AHA-1"/>
    <property type="match status" value="1"/>
</dbReference>
<dbReference type="EMBL" id="HBJA01065307">
    <property type="protein sequence ID" value="CAE0811894.1"/>
    <property type="molecule type" value="Transcribed_RNA"/>
</dbReference>
<evidence type="ECO:0000259" key="2">
    <source>
        <dbReference type="SMART" id="SM01000"/>
    </source>
</evidence>
<gene>
    <name evidence="3" type="ORF">EGYM00163_LOCUS23044</name>
</gene>
<dbReference type="InterPro" id="IPR023393">
    <property type="entry name" value="START-like_dom_sf"/>
</dbReference>
<comment type="similarity">
    <text evidence="1">Belongs to the AHA1 family.</text>
</comment>
<name>A0A7S4D0G8_9EUGL</name>
<dbReference type="CDD" id="cd08892">
    <property type="entry name" value="SRPBCC_Aha1"/>
    <property type="match status" value="1"/>
</dbReference>
<dbReference type="InterPro" id="IPR015310">
    <property type="entry name" value="AHSA1-like_N"/>
</dbReference>
<accession>A0A7S4D0G8</accession>
<dbReference type="InterPro" id="IPR013538">
    <property type="entry name" value="ASHA1/2-like_C"/>
</dbReference>
<dbReference type="Gene3D" id="3.15.10.20">
    <property type="entry name" value="Activator of Hsp90 ATPase Aha1, N-terminal domain"/>
    <property type="match status" value="1"/>
</dbReference>
<dbReference type="SUPFAM" id="SSF103111">
    <property type="entry name" value="Activator of Hsp90 ATPase, Aha1"/>
    <property type="match status" value="1"/>
</dbReference>
<dbReference type="Gene3D" id="3.30.530.20">
    <property type="match status" value="1"/>
</dbReference>
<dbReference type="GO" id="GO:0001671">
    <property type="term" value="F:ATPase activator activity"/>
    <property type="evidence" value="ECO:0007669"/>
    <property type="project" value="InterPro"/>
</dbReference>
<dbReference type="PANTHER" id="PTHR13009:SF22">
    <property type="entry name" value="LD43819P"/>
    <property type="match status" value="1"/>
</dbReference>
<feature type="domain" description="Activator of Hsp90 ATPase AHSA1-like N-terminal" evidence="2">
    <location>
        <begin position="29"/>
        <end position="167"/>
    </location>
</feature>
<dbReference type="SUPFAM" id="SSF55961">
    <property type="entry name" value="Bet v1-like"/>
    <property type="match status" value="1"/>
</dbReference>
<evidence type="ECO:0000256" key="1">
    <source>
        <dbReference type="ARBA" id="ARBA00006817"/>
    </source>
</evidence>
<dbReference type="Pfam" id="PF09229">
    <property type="entry name" value="Aha1_N"/>
    <property type="match status" value="1"/>
</dbReference>
<organism evidence="3">
    <name type="scientific">Eutreptiella gymnastica</name>
    <dbReference type="NCBI Taxonomy" id="73025"/>
    <lineage>
        <taxon>Eukaryota</taxon>
        <taxon>Discoba</taxon>
        <taxon>Euglenozoa</taxon>
        <taxon>Euglenida</taxon>
        <taxon>Spirocuta</taxon>
        <taxon>Euglenophyceae</taxon>
        <taxon>Eutreptiales</taxon>
        <taxon>Eutreptiaceae</taxon>
        <taxon>Eutreptiella</taxon>
    </lineage>
</organism>
<evidence type="ECO:0000313" key="3">
    <source>
        <dbReference type="EMBL" id="CAE0811894.1"/>
    </source>
</evidence>
<dbReference type="GO" id="GO:0006457">
    <property type="term" value="P:protein folding"/>
    <property type="evidence" value="ECO:0007669"/>
    <property type="project" value="TreeGrafter"/>
</dbReference>
<dbReference type="Pfam" id="PF08327">
    <property type="entry name" value="AHSA1"/>
    <property type="match status" value="1"/>
</dbReference>